<keyword evidence="2" id="KW-1185">Reference proteome</keyword>
<proteinExistence type="predicted"/>
<organism evidence="1 2">
    <name type="scientific">Clostridium ganghwense</name>
    <dbReference type="NCBI Taxonomy" id="312089"/>
    <lineage>
        <taxon>Bacteria</taxon>
        <taxon>Bacillati</taxon>
        <taxon>Bacillota</taxon>
        <taxon>Clostridia</taxon>
        <taxon>Eubacteriales</taxon>
        <taxon>Clostridiaceae</taxon>
        <taxon>Clostridium</taxon>
    </lineage>
</organism>
<evidence type="ECO:0000313" key="1">
    <source>
        <dbReference type="EMBL" id="MCY6370654.1"/>
    </source>
</evidence>
<gene>
    <name evidence="1" type="ORF">OXH55_08420</name>
</gene>
<sequence length="55" mass="6443">MKREQTTSKISIEYKNDQNARNKLIEFIIDFLVENPDIVGDPISEATNKRDYKNV</sequence>
<accession>A0ABT4CNM0</accession>
<name>A0ABT4CNM0_9CLOT</name>
<protein>
    <submittedName>
        <fullName evidence="1">Uncharacterized protein</fullName>
    </submittedName>
</protein>
<evidence type="ECO:0000313" key="2">
    <source>
        <dbReference type="Proteomes" id="UP001079657"/>
    </source>
</evidence>
<reference evidence="1" key="1">
    <citation type="submission" date="2022-12" db="EMBL/GenBank/DDBJ databases">
        <authorList>
            <person name="Wang J."/>
        </authorList>
    </citation>
    <scope>NUCLEOTIDE SEQUENCE</scope>
    <source>
        <strain evidence="1">HY-42-06</strain>
    </source>
</reference>
<comment type="caution">
    <text evidence="1">The sequence shown here is derived from an EMBL/GenBank/DDBJ whole genome shotgun (WGS) entry which is preliminary data.</text>
</comment>
<dbReference type="EMBL" id="JAPQES010000002">
    <property type="protein sequence ID" value="MCY6370654.1"/>
    <property type="molecule type" value="Genomic_DNA"/>
</dbReference>
<dbReference type="Proteomes" id="UP001079657">
    <property type="component" value="Unassembled WGS sequence"/>
</dbReference>
<dbReference type="RefSeq" id="WP_268049429.1">
    <property type="nucleotide sequence ID" value="NZ_JAPQES010000002.1"/>
</dbReference>